<keyword evidence="3" id="KW-1185">Reference proteome</keyword>
<name>A0ABQ5EI59_9ASTR</name>
<comment type="caution">
    <text evidence="2">The sequence shown here is derived from an EMBL/GenBank/DDBJ whole genome shotgun (WGS) entry which is preliminary data.</text>
</comment>
<dbReference type="Proteomes" id="UP001151760">
    <property type="component" value="Unassembled WGS sequence"/>
</dbReference>
<reference evidence="2" key="1">
    <citation type="journal article" date="2022" name="Int. J. Mol. Sci.">
        <title>Draft Genome of Tanacetum Coccineum: Genomic Comparison of Closely Related Tanacetum-Family Plants.</title>
        <authorList>
            <person name="Yamashiro T."/>
            <person name="Shiraishi A."/>
            <person name="Nakayama K."/>
            <person name="Satake H."/>
        </authorList>
    </citation>
    <scope>NUCLEOTIDE SEQUENCE</scope>
</reference>
<accession>A0ABQ5EI59</accession>
<evidence type="ECO:0000313" key="3">
    <source>
        <dbReference type="Proteomes" id="UP001151760"/>
    </source>
</evidence>
<feature type="region of interest" description="Disordered" evidence="1">
    <location>
        <begin position="1"/>
        <end position="47"/>
    </location>
</feature>
<feature type="compositionally biased region" description="Acidic residues" evidence="1">
    <location>
        <begin position="32"/>
        <end position="41"/>
    </location>
</feature>
<reference evidence="2" key="2">
    <citation type="submission" date="2022-01" db="EMBL/GenBank/DDBJ databases">
        <authorList>
            <person name="Yamashiro T."/>
            <person name="Shiraishi A."/>
            <person name="Satake H."/>
            <person name="Nakayama K."/>
        </authorList>
    </citation>
    <scope>NUCLEOTIDE SEQUENCE</scope>
</reference>
<evidence type="ECO:0000313" key="2">
    <source>
        <dbReference type="EMBL" id="GJT50452.1"/>
    </source>
</evidence>
<organism evidence="2 3">
    <name type="scientific">Tanacetum coccineum</name>
    <dbReference type="NCBI Taxonomy" id="301880"/>
    <lineage>
        <taxon>Eukaryota</taxon>
        <taxon>Viridiplantae</taxon>
        <taxon>Streptophyta</taxon>
        <taxon>Embryophyta</taxon>
        <taxon>Tracheophyta</taxon>
        <taxon>Spermatophyta</taxon>
        <taxon>Magnoliopsida</taxon>
        <taxon>eudicotyledons</taxon>
        <taxon>Gunneridae</taxon>
        <taxon>Pentapetalae</taxon>
        <taxon>asterids</taxon>
        <taxon>campanulids</taxon>
        <taxon>Asterales</taxon>
        <taxon>Asteraceae</taxon>
        <taxon>Asteroideae</taxon>
        <taxon>Anthemideae</taxon>
        <taxon>Anthemidinae</taxon>
        <taxon>Tanacetum</taxon>
    </lineage>
</organism>
<sequence length="69" mass="7110">MSPWKVEAFKQASDSLDSSGTSSLPSGRVDLTGDEDPTDEYGDIRVGDSTGVLVSFGGGISLGGKKSQE</sequence>
<protein>
    <submittedName>
        <fullName evidence="2">Uncharacterized protein</fullName>
    </submittedName>
</protein>
<evidence type="ECO:0000256" key="1">
    <source>
        <dbReference type="SAM" id="MobiDB-lite"/>
    </source>
</evidence>
<dbReference type="EMBL" id="BQNB010016322">
    <property type="protein sequence ID" value="GJT50452.1"/>
    <property type="molecule type" value="Genomic_DNA"/>
</dbReference>
<proteinExistence type="predicted"/>
<gene>
    <name evidence="2" type="ORF">Tco_0976609</name>
</gene>
<feature type="compositionally biased region" description="Low complexity" evidence="1">
    <location>
        <begin position="13"/>
        <end position="27"/>
    </location>
</feature>